<proteinExistence type="predicted"/>
<keyword evidence="2" id="KW-1185">Reference proteome</keyword>
<sequence length="169" mass="18967">MQTIGRFMQAQVVLHLPNLYSQHCSTQYTFVNVCFWAEKKLLNNVTCNHDKPLSHISQLHPFDAPCWTALPNYGTDAHWIPPGAIVGANNDWPHLLIVRSHCRAAKRFHTHTPAGSYAGNFHMPGRHFTASLLTGYFLGHVVSLTADTHPLARGNLRPITVDLLQPHPH</sequence>
<comment type="caution">
    <text evidence="1">The sequence shown here is derived from an EMBL/GenBank/DDBJ whole genome shotgun (WGS) entry which is preliminary data.</text>
</comment>
<dbReference type="Proteomes" id="UP000765509">
    <property type="component" value="Unassembled WGS sequence"/>
</dbReference>
<protein>
    <submittedName>
        <fullName evidence="1">Uncharacterized protein</fullName>
    </submittedName>
</protein>
<accession>A0A9Q3JCX8</accession>
<evidence type="ECO:0000313" key="2">
    <source>
        <dbReference type="Proteomes" id="UP000765509"/>
    </source>
</evidence>
<gene>
    <name evidence="1" type="ORF">O181_100558</name>
</gene>
<dbReference type="AlphaFoldDB" id="A0A9Q3JCX8"/>
<reference evidence="1" key="1">
    <citation type="submission" date="2021-03" db="EMBL/GenBank/DDBJ databases">
        <title>Draft genome sequence of rust myrtle Austropuccinia psidii MF-1, a brazilian biotype.</title>
        <authorList>
            <person name="Quecine M.C."/>
            <person name="Pachon D.M.R."/>
            <person name="Bonatelli M.L."/>
            <person name="Correr F.H."/>
            <person name="Franceschini L.M."/>
            <person name="Leite T.F."/>
            <person name="Margarido G.R.A."/>
            <person name="Almeida C.A."/>
            <person name="Ferrarezi J.A."/>
            <person name="Labate C.A."/>
        </authorList>
    </citation>
    <scope>NUCLEOTIDE SEQUENCE</scope>
    <source>
        <strain evidence="1">MF-1</strain>
    </source>
</reference>
<dbReference type="EMBL" id="AVOT02070108">
    <property type="protein sequence ID" value="MBW0560843.1"/>
    <property type="molecule type" value="Genomic_DNA"/>
</dbReference>
<organism evidence="1 2">
    <name type="scientific">Austropuccinia psidii MF-1</name>
    <dbReference type="NCBI Taxonomy" id="1389203"/>
    <lineage>
        <taxon>Eukaryota</taxon>
        <taxon>Fungi</taxon>
        <taxon>Dikarya</taxon>
        <taxon>Basidiomycota</taxon>
        <taxon>Pucciniomycotina</taxon>
        <taxon>Pucciniomycetes</taxon>
        <taxon>Pucciniales</taxon>
        <taxon>Sphaerophragmiaceae</taxon>
        <taxon>Austropuccinia</taxon>
    </lineage>
</organism>
<name>A0A9Q3JCX8_9BASI</name>
<evidence type="ECO:0000313" key="1">
    <source>
        <dbReference type="EMBL" id="MBW0560843.1"/>
    </source>
</evidence>